<dbReference type="AlphaFoldDB" id="A0A1F4UIX8"/>
<dbReference type="EMBL" id="MEUW01000008">
    <property type="protein sequence ID" value="OGC44812.1"/>
    <property type="molecule type" value="Genomic_DNA"/>
</dbReference>
<evidence type="ECO:0000256" key="2">
    <source>
        <dbReference type="ARBA" id="ARBA00022692"/>
    </source>
</evidence>
<accession>A0A1F4UIX8</accession>
<feature type="transmembrane region" description="Helical" evidence="5">
    <location>
        <begin position="358"/>
        <end position="382"/>
    </location>
</feature>
<feature type="transmembrane region" description="Helical" evidence="5">
    <location>
        <begin position="394"/>
        <end position="424"/>
    </location>
</feature>
<evidence type="ECO:0000313" key="7">
    <source>
        <dbReference type="EMBL" id="OGC44812.1"/>
    </source>
</evidence>
<dbReference type="Gene3D" id="1.25.40.10">
    <property type="entry name" value="Tetratricopeptide repeat domain"/>
    <property type="match status" value="1"/>
</dbReference>
<dbReference type="SUPFAM" id="SSF48452">
    <property type="entry name" value="TPR-like"/>
    <property type="match status" value="1"/>
</dbReference>
<dbReference type="InterPro" id="IPR051533">
    <property type="entry name" value="WaaL-like"/>
</dbReference>
<dbReference type="GO" id="GO:0016020">
    <property type="term" value="C:membrane"/>
    <property type="evidence" value="ECO:0007669"/>
    <property type="project" value="UniProtKB-SubCell"/>
</dbReference>
<evidence type="ECO:0000313" key="8">
    <source>
        <dbReference type="Proteomes" id="UP000176583"/>
    </source>
</evidence>
<keyword evidence="2 5" id="KW-0812">Transmembrane</keyword>
<comment type="subcellular location">
    <subcellularLocation>
        <location evidence="1">Membrane</location>
        <topology evidence="1">Multi-pass membrane protein</topology>
    </subcellularLocation>
</comment>
<dbReference type="PANTHER" id="PTHR37422">
    <property type="entry name" value="TEICHURONIC ACID BIOSYNTHESIS PROTEIN TUAE"/>
    <property type="match status" value="1"/>
</dbReference>
<keyword evidence="3 5" id="KW-1133">Transmembrane helix</keyword>
<feature type="domain" description="O-antigen ligase-related" evidence="6">
    <location>
        <begin position="211"/>
        <end position="371"/>
    </location>
</feature>
<gene>
    <name evidence="7" type="ORF">A2V54_02200</name>
</gene>
<sequence length="750" mass="84618">MSNSEKLLLKGIRIGIVAALFSPLILGQFGLDFAEYPKAVFFRSLTEIIFIAYLILVLKGGAEYLPKIKNRFQIFAVLFFCGSLVLSTFTSIDPHLSFWGTIVRPGGVVTYLHFLAFFWVLISTVKEKEDWLQILNLTVLISGIPSLAGILQKLGLASFYGTDLPERISGTFSNPDLFGSYLVLNIFLGLFLLTIENGKKRAGGKAALIAITVLNFFTLFLSGQRGAWVGAAAGLIFFEFFWLLRYSRPHRRLKIIVLSLTLAFGIIAALLVINREKLTEFGSPPIQRAASILNIKDVLSTRLILWDIAFQGWKEKPILGWGPETFYFVFDKHLNADYLRDLPEGIAYDRAHNTVLDLAATSGVFGVVSYFFIFLSTFYLLFKHKSNWGPIPSLALSALFVAYFVQNLAIFDSISSYLIFFLLLGFTNSTFVNDKIATERSEDSTFVEEADPKESTRKISVPYLESLLKVMAFLLILISATLFYTLNLKPLKVNLDFIQAASLEKKDFPKALNKYKEVNQQTTVFNSNFKLALVQKLLNAGRHASLDKEMAEIFSDLAGYLEGESEKPAVRYLRLHEFLVKLYGALYAISQDAKFLENMERVSWEMVSFNGEYPPDYALLGETRILQKKSREGVALFQKAFELRGGQDEDLLLYYQELGTAYLRAGDLPQAAKTFEEIINFLYSAAESGNPLAARLASAQTPYIRAAAEIYWKNLSDPQSAVEIYKKALLVYPNDREILQENIKKLKKRF</sequence>
<evidence type="ECO:0000259" key="6">
    <source>
        <dbReference type="Pfam" id="PF04932"/>
    </source>
</evidence>
<dbReference type="Pfam" id="PF04932">
    <property type="entry name" value="Wzy_C"/>
    <property type="match status" value="1"/>
</dbReference>
<feature type="transmembrane region" description="Helical" evidence="5">
    <location>
        <begin position="227"/>
        <end position="244"/>
    </location>
</feature>
<feature type="transmembrane region" description="Helical" evidence="5">
    <location>
        <begin position="40"/>
        <end position="60"/>
    </location>
</feature>
<comment type="caution">
    <text evidence="7">The sequence shown here is derived from an EMBL/GenBank/DDBJ whole genome shotgun (WGS) entry which is preliminary data.</text>
</comment>
<feature type="transmembrane region" description="Helical" evidence="5">
    <location>
        <begin position="256"/>
        <end position="273"/>
    </location>
</feature>
<feature type="transmembrane region" description="Helical" evidence="5">
    <location>
        <begin position="202"/>
        <end position="221"/>
    </location>
</feature>
<proteinExistence type="predicted"/>
<evidence type="ECO:0000256" key="5">
    <source>
        <dbReference type="SAM" id="Phobius"/>
    </source>
</evidence>
<dbReference type="STRING" id="1802613.A2V54_02200"/>
<feature type="transmembrane region" description="Helical" evidence="5">
    <location>
        <begin position="134"/>
        <end position="157"/>
    </location>
</feature>
<protein>
    <recommendedName>
        <fullName evidence="6">O-antigen ligase-related domain-containing protein</fullName>
    </recommendedName>
</protein>
<feature type="transmembrane region" description="Helical" evidence="5">
    <location>
        <begin position="467"/>
        <end position="486"/>
    </location>
</feature>
<dbReference type="Proteomes" id="UP000176583">
    <property type="component" value="Unassembled WGS sequence"/>
</dbReference>
<reference evidence="7 8" key="1">
    <citation type="journal article" date="2016" name="Nat. Commun.">
        <title>Thousands of microbial genomes shed light on interconnected biogeochemical processes in an aquifer system.</title>
        <authorList>
            <person name="Anantharaman K."/>
            <person name="Brown C.T."/>
            <person name="Hug L.A."/>
            <person name="Sharon I."/>
            <person name="Castelle C.J."/>
            <person name="Probst A.J."/>
            <person name="Thomas B.C."/>
            <person name="Singh A."/>
            <person name="Wilkins M.J."/>
            <person name="Karaoz U."/>
            <person name="Brodie E.L."/>
            <person name="Williams K.H."/>
            <person name="Hubbard S.S."/>
            <person name="Banfield J.F."/>
        </authorList>
    </citation>
    <scope>NUCLEOTIDE SEQUENCE [LARGE SCALE GENOMIC DNA]</scope>
</reference>
<feature type="transmembrane region" description="Helical" evidence="5">
    <location>
        <begin position="98"/>
        <end position="122"/>
    </location>
</feature>
<dbReference type="InterPro" id="IPR007016">
    <property type="entry name" value="O-antigen_ligase-rel_domated"/>
</dbReference>
<name>A0A1F4UIX8_UNCKA</name>
<keyword evidence="4 5" id="KW-0472">Membrane</keyword>
<dbReference type="InterPro" id="IPR011990">
    <property type="entry name" value="TPR-like_helical_dom_sf"/>
</dbReference>
<feature type="transmembrane region" description="Helical" evidence="5">
    <location>
        <begin position="72"/>
        <end position="92"/>
    </location>
</feature>
<feature type="transmembrane region" description="Helical" evidence="5">
    <location>
        <begin position="12"/>
        <end position="34"/>
    </location>
</feature>
<feature type="transmembrane region" description="Helical" evidence="5">
    <location>
        <begin position="177"/>
        <end position="195"/>
    </location>
</feature>
<evidence type="ECO:0000256" key="4">
    <source>
        <dbReference type="ARBA" id="ARBA00023136"/>
    </source>
</evidence>
<evidence type="ECO:0000256" key="1">
    <source>
        <dbReference type="ARBA" id="ARBA00004141"/>
    </source>
</evidence>
<dbReference type="PANTHER" id="PTHR37422:SF13">
    <property type="entry name" value="LIPOPOLYSACCHARIDE BIOSYNTHESIS PROTEIN PA4999-RELATED"/>
    <property type="match status" value="1"/>
</dbReference>
<evidence type="ECO:0000256" key="3">
    <source>
        <dbReference type="ARBA" id="ARBA00022989"/>
    </source>
</evidence>
<organism evidence="7 8">
    <name type="scientific">candidate division WWE3 bacterium RBG_19FT_COMBO_53_11</name>
    <dbReference type="NCBI Taxonomy" id="1802613"/>
    <lineage>
        <taxon>Bacteria</taxon>
        <taxon>Katanobacteria</taxon>
    </lineage>
</organism>